<sequence>MQDSNLALICALALGVLGFAFTRWRTNDPPWPPGPPSLPLIGNWRHLPRSKLWVTFSEWSHTYKSDLVSVNAFGQAIVVINTQKAVQVLLDQRSSIYSDRPFFTIVALSGGDWFLGFLPYAEKWRARRRILQQAFRDQTCLEYRPKQQAMAENLIRWLYDDPEDFQRYANLAAASLSLSIAYAYDVKQRGDSLVQKLQTATDVAIQLLLPGTSILNEIPLLSRLPSWFSGMGYKARAKACRTITAEILHDPMNAVQKSMADGTARESMARKLLGKFEADGMNDRPQPEEVIREAVASLYAAGADTTGSALHVAILALVLHPSVQERARAEIDNVVGRDRLPTLEDRNTLPYVGAILRESLRWNSIVPLGLPHRATQDDMYEGYLIPKGAIVFANIWAMLNEPSRYPEPESFKPERFLQPDGTLNDDDVGVVFGFGRRVCPGRYLADSSAWLAVACMLAVFSFTNAKDEDGRTIPVNNEMVDGTACRPVPFKCRIEPRDSTAEALIKSLSVFGDPYEGAQLSTSDEHQDAQGLALALAQARTSYAQGGIPIGSVLLVPSSSHQANSDAPGPKFKVLGAGHNQRVQKSSATLHAEIAALEDAGRLKAEVYRGATLYTTLSPCSMCTGAALLYGIPRVVIGENVNFVGGEDLLRAQGVKVIVVDDADCKALMAKFIEEKPEVSLSIHLVRRHRAASITMVLRRVIVAMYTPETQQQVIGPQFKFIMISVCDCNSNRNPASSFGIFKSPTYSLHVTLLVITIFLSPSLKMRAGLLTLLSLPTAFCAVPRTIQLSARRNPGSISKRNNGAPIRSEPLWDDYRGTDLQWYGQISFGTPPQTFSVVFDTGSFASEVPGIQCGLECANHHKFDYTASSTFVNLTKTGQLKFSTGGGVAATVNDTMSILGLSQPNFTFFLITNQTSGFVGNFYDGIVGMGWQPNDGIFPALRAPASQPYSPSTSPRTPSTARQLTLGGYDASKTNGVPPTYAALLPPTAFAPGSGNANASHNYWSLRAAHIDANDRRVPQALFANIPIIFDSGTSNIVMPRNVTEVRLLFPSLHPFAPFAPFSFRLHYGSNPVPGALTRIYAHTPPTQAIYARISPQIKPHGTKGAYALPCALIPSLPFELTFTFTSTTGGPFTLTVPRAELSVGPLADDPSLCQTLVNALDKGVGIVGGSLLKYYYSVWDVDSAQIGFVRNEYEL</sequence>
<dbReference type="GO" id="GO:0020037">
    <property type="term" value="F:heme binding"/>
    <property type="evidence" value="ECO:0007669"/>
    <property type="project" value="InterPro"/>
</dbReference>
<dbReference type="STRING" id="205917.A0A4Y9Z5L6"/>
<evidence type="ECO:0000256" key="14">
    <source>
        <dbReference type="ARBA" id="ARBA00023002"/>
    </source>
</evidence>
<feature type="domain" description="CMP/dCMP-type deaminase" evidence="25">
    <location>
        <begin position="526"/>
        <end position="657"/>
    </location>
</feature>
<dbReference type="Gene3D" id="1.10.630.10">
    <property type="entry name" value="Cytochrome P450"/>
    <property type="match status" value="1"/>
</dbReference>
<evidence type="ECO:0000259" key="26">
    <source>
        <dbReference type="PROSITE" id="PS51767"/>
    </source>
</evidence>
<dbReference type="InterPro" id="IPR021109">
    <property type="entry name" value="Peptidase_aspartic_dom_sf"/>
</dbReference>
<dbReference type="AlphaFoldDB" id="A0A4Y9Z5L6"/>
<comment type="subcellular location">
    <subcellularLocation>
        <location evidence="4">Cytoplasm</location>
    </subcellularLocation>
    <subcellularLocation>
        <location evidence="3">Nucleus</location>
    </subcellularLocation>
</comment>
<comment type="function">
    <text evidence="19">Catalyzes the hydrolytic deamination of cytosine to uracil or 5-methylcytosine to thymine. Is involved in the pyrimidine salvage pathway, which allows the cell to utilize cytosine for pyrimidine nucleotide synthesis.</text>
</comment>
<evidence type="ECO:0000259" key="25">
    <source>
        <dbReference type="PROSITE" id="PS51747"/>
    </source>
</evidence>
<keyword evidence="10 24" id="KW-0349">Heme</keyword>
<dbReference type="GO" id="GO:0004497">
    <property type="term" value="F:monooxygenase activity"/>
    <property type="evidence" value="ECO:0007669"/>
    <property type="project" value="UniProtKB-KW"/>
</dbReference>
<dbReference type="PRINTS" id="PR00385">
    <property type="entry name" value="P450"/>
</dbReference>
<dbReference type="PRINTS" id="PR00463">
    <property type="entry name" value="EP450I"/>
</dbReference>
<comment type="cofactor">
    <cofactor evidence="1">
        <name>Zn(2+)</name>
        <dbReference type="ChEBI" id="CHEBI:29105"/>
    </cofactor>
</comment>
<dbReference type="GO" id="GO:0004131">
    <property type="term" value="F:cytosine deaminase activity"/>
    <property type="evidence" value="ECO:0007669"/>
    <property type="project" value="UniProtKB-EC"/>
</dbReference>
<dbReference type="InterPro" id="IPR002401">
    <property type="entry name" value="Cyt_P450_E_grp-I"/>
</dbReference>
<dbReference type="PROSITE" id="PS51767">
    <property type="entry name" value="PEPTIDASE_A1"/>
    <property type="match status" value="1"/>
</dbReference>
<keyword evidence="12" id="KW-0378">Hydrolase</keyword>
<evidence type="ECO:0000256" key="13">
    <source>
        <dbReference type="ARBA" id="ARBA00022833"/>
    </source>
</evidence>
<dbReference type="OrthoDB" id="408702at2759"/>
<evidence type="ECO:0000256" key="3">
    <source>
        <dbReference type="ARBA" id="ARBA00004123"/>
    </source>
</evidence>
<dbReference type="SUPFAM" id="SSF48264">
    <property type="entry name" value="Cytochrome P450"/>
    <property type="match status" value="1"/>
</dbReference>
<comment type="pathway">
    <text evidence="20">Pyrimidine metabolism; UMP biosynthesis via salvage pathway; uracil from cytosine: step 1/1.</text>
</comment>
<dbReference type="Pfam" id="PF00026">
    <property type="entry name" value="Asp"/>
    <property type="match status" value="1"/>
</dbReference>
<dbReference type="Gene3D" id="2.40.70.10">
    <property type="entry name" value="Acid Proteases"/>
    <property type="match status" value="3"/>
</dbReference>
<dbReference type="CDD" id="cd01285">
    <property type="entry name" value="nucleoside_deaminase"/>
    <property type="match status" value="1"/>
</dbReference>
<dbReference type="PROSITE" id="PS00086">
    <property type="entry name" value="CYTOCHROME_P450"/>
    <property type="match status" value="1"/>
</dbReference>
<evidence type="ECO:0000256" key="18">
    <source>
        <dbReference type="ARBA" id="ARBA00050113"/>
    </source>
</evidence>
<dbReference type="Proteomes" id="UP000298327">
    <property type="component" value="Unassembled WGS sequence"/>
</dbReference>
<organism evidence="27 28">
    <name type="scientific">Dentipellis fragilis</name>
    <dbReference type="NCBI Taxonomy" id="205917"/>
    <lineage>
        <taxon>Eukaryota</taxon>
        <taxon>Fungi</taxon>
        <taxon>Dikarya</taxon>
        <taxon>Basidiomycota</taxon>
        <taxon>Agaricomycotina</taxon>
        <taxon>Agaricomycetes</taxon>
        <taxon>Russulales</taxon>
        <taxon>Hericiaceae</taxon>
        <taxon>Dentipellis</taxon>
    </lineage>
</organism>
<dbReference type="InterPro" id="IPR034164">
    <property type="entry name" value="Pepsin-like_dom"/>
</dbReference>
<dbReference type="SUPFAM" id="SSF50630">
    <property type="entry name" value="Acid proteases"/>
    <property type="match status" value="1"/>
</dbReference>
<dbReference type="SUPFAM" id="SSF53927">
    <property type="entry name" value="Cytidine deaminase-like"/>
    <property type="match status" value="1"/>
</dbReference>
<comment type="cofactor">
    <cofactor evidence="2 24">
        <name>heme</name>
        <dbReference type="ChEBI" id="CHEBI:30413"/>
    </cofactor>
</comment>
<evidence type="ECO:0000256" key="17">
    <source>
        <dbReference type="ARBA" id="ARBA00023242"/>
    </source>
</evidence>
<dbReference type="EMBL" id="SEOQ01000127">
    <property type="protein sequence ID" value="TFY69812.1"/>
    <property type="molecule type" value="Genomic_DNA"/>
</dbReference>
<name>A0A4Y9Z5L6_9AGAM</name>
<comment type="subunit">
    <text evidence="8">Homodimer.</text>
</comment>
<comment type="caution">
    <text evidence="27">The sequence shown here is derived from an EMBL/GenBank/DDBJ whole genome shotgun (WGS) entry which is preliminary data.</text>
</comment>
<comment type="similarity">
    <text evidence="6">Belongs to the cytidine and deoxycytidylate deaminase family.</text>
</comment>
<evidence type="ECO:0000256" key="5">
    <source>
        <dbReference type="ARBA" id="ARBA00005179"/>
    </source>
</evidence>
<dbReference type="InterPro" id="IPR036396">
    <property type="entry name" value="Cyt_P450_sf"/>
</dbReference>
<dbReference type="GO" id="GO:0005506">
    <property type="term" value="F:iron ion binding"/>
    <property type="evidence" value="ECO:0007669"/>
    <property type="project" value="InterPro"/>
</dbReference>
<dbReference type="GO" id="GO:0005634">
    <property type="term" value="C:nucleus"/>
    <property type="evidence" value="ECO:0007669"/>
    <property type="project" value="UniProtKB-SubCell"/>
</dbReference>
<evidence type="ECO:0000313" key="28">
    <source>
        <dbReference type="Proteomes" id="UP000298327"/>
    </source>
</evidence>
<evidence type="ECO:0000256" key="16">
    <source>
        <dbReference type="ARBA" id="ARBA00023033"/>
    </source>
</evidence>
<evidence type="ECO:0000256" key="7">
    <source>
        <dbReference type="ARBA" id="ARBA00010617"/>
    </source>
</evidence>
<keyword evidence="13" id="KW-0862">Zinc</keyword>
<keyword evidence="28" id="KW-1185">Reference proteome</keyword>
<dbReference type="Pfam" id="PF00067">
    <property type="entry name" value="p450"/>
    <property type="match status" value="1"/>
</dbReference>
<evidence type="ECO:0000256" key="6">
    <source>
        <dbReference type="ARBA" id="ARBA00006576"/>
    </source>
</evidence>
<dbReference type="InterPro" id="IPR033121">
    <property type="entry name" value="PEPTIDASE_A1"/>
</dbReference>
<dbReference type="Pfam" id="PF00383">
    <property type="entry name" value="dCMP_cyt_deam_1"/>
    <property type="match status" value="1"/>
</dbReference>
<accession>A0A4Y9Z5L6</accession>
<evidence type="ECO:0000256" key="23">
    <source>
        <dbReference type="ARBA" id="ARBA00084039"/>
    </source>
</evidence>
<dbReference type="PANTHER" id="PTHR46300">
    <property type="entry name" value="P450, PUTATIVE (EUROFUNG)-RELATED-RELATED"/>
    <property type="match status" value="1"/>
</dbReference>
<evidence type="ECO:0000256" key="21">
    <source>
        <dbReference type="ARBA" id="ARBA00066550"/>
    </source>
</evidence>
<proteinExistence type="inferred from homology"/>
<evidence type="ECO:0000256" key="2">
    <source>
        <dbReference type="ARBA" id="ARBA00001971"/>
    </source>
</evidence>
<protein>
    <recommendedName>
        <fullName evidence="22">Cytosine deaminase</fullName>
        <ecNumber evidence="21">3.5.4.1</ecNumber>
    </recommendedName>
    <alternativeName>
        <fullName evidence="23">Cytosine aminohydrolase</fullName>
    </alternativeName>
</protein>
<comment type="similarity">
    <text evidence="7">Belongs to the cytochrome P450 family.</text>
</comment>
<keyword evidence="9" id="KW-0963">Cytoplasm</keyword>
<dbReference type="EC" id="3.5.4.1" evidence="21"/>
<dbReference type="GO" id="GO:0005737">
    <property type="term" value="C:cytoplasm"/>
    <property type="evidence" value="ECO:0007669"/>
    <property type="project" value="UniProtKB-SubCell"/>
</dbReference>
<dbReference type="CDD" id="cd05471">
    <property type="entry name" value="pepsin_like"/>
    <property type="match status" value="1"/>
</dbReference>
<dbReference type="PROSITE" id="PS51747">
    <property type="entry name" value="CYT_DCMP_DEAMINASES_2"/>
    <property type="match status" value="1"/>
</dbReference>
<evidence type="ECO:0000256" key="20">
    <source>
        <dbReference type="ARBA" id="ARBA00060700"/>
    </source>
</evidence>
<evidence type="ECO:0000256" key="4">
    <source>
        <dbReference type="ARBA" id="ARBA00004496"/>
    </source>
</evidence>
<dbReference type="CDD" id="cd11065">
    <property type="entry name" value="CYP64-like"/>
    <property type="match status" value="1"/>
</dbReference>
<evidence type="ECO:0000256" key="24">
    <source>
        <dbReference type="PIRSR" id="PIRSR602401-1"/>
    </source>
</evidence>
<comment type="catalytic activity">
    <reaction evidence="18">
        <text>cytosine + H2O + H(+) = uracil + NH4(+)</text>
        <dbReference type="Rhea" id="RHEA:20605"/>
        <dbReference type="ChEBI" id="CHEBI:15377"/>
        <dbReference type="ChEBI" id="CHEBI:15378"/>
        <dbReference type="ChEBI" id="CHEBI:16040"/>
        <dbReference type="ChEBI" id="CHEBI:17568"/>
        <dbReference type="ChEBI" id="CHEBI:28938"/>
        <dbReference type="EC" id="3.5.4.1"/>
    </reaction>
</comment>
<keyword evidence="16" id="KW-0503">Monooxygenase</keyword>
<keyword evidence="14" id="KW-0560">Oxidoreductase</keyword>
<feature type="binding site" description="axial binding residue" evidence="24">
    <location>
        <position position="439"/>
    </location>
    <ligand>
        <name>heme</name>
        <dbReference type="ChEBI" id="CHEBI:30413"/>
    </ligand>
    <ligandPart>
        <name>Fe</name>
        <dbReference type="ChEBI" id="CHEBI:18248"/>
    </ligandPart>
</feature>
<evidence type="ECO:0000256" key="11">
    <source>
        <dbReference type="ARBA" id="ARBA00022723"/>
    </source>
</evidence>
<dbReference type="Gene3D" id="3.40.140.10">
    <property type="entry name" value="Cytidine Deaminase, domain 2"/>
    <property type="match status" value="1"/>
</dbReference>
<feature type="domain" description="Peptidase A1" evidence="26">
    <location>
        <begin position="823"/>
        <end position="1191"/>
    </location>
</feature>
<evidence type="ECO:0000256" key="22">
    <source>
        <dbReference type="ARBA" id="ARBA00074321"/>
    </source>
</evidence>
<gene>
    <name evidence="27" type="ORF">EVG20_g2997</name>
</gene>
<keyword evidence="15 24" id="KW-0408">Iron</keyword>
<evidence type="ECO:0000256" key="10">
    <source>
        <dbReference type="ARBA" id="ARBA00022617"/>
    </source>
</evidence>
<dbReference type="GO" id="GO:0016705">
    <property type="term" value="F:oxidoreductase activity, acting on paired donors, with incorporation or reduction of molecular oxygen"/>
    <property type="evidence" value="ECO:0007669"/>
    <property type="project" value="InterPro"/>
</dbReference>
<keyword evidence="17" id="KW-0539">Nucleus</keyword>
<dbReference type="InterPro" id="IPR002125">
    <property type="entry name" value="CMP_dCMP_dom"/>
</dbReference>
<evidence type="ECO:0000256" key="12">
    <source>
        <dbReference type="ARBA" id="ARBA00022801"/>
    </source>
</evidence>
<evidence type="ECO:0000256" key="15">
    <source>
        <dbReference type="ARBA" id="ARBA00023004"/>
    </source>
</evidence>
<evidence type="ECO:0000313" key="27">
    <source>
        <dbReference type="EMBL" id="TFY69812.1"/>
    </source>
</evidence>
<evidence type="ECO:0000256" key="19">
    <source>
        <dbReference type="ARBA" id="ARBA00056232"/>
    </source>
</evidence>
<comment type="pathway">
    <text evidence="5">Secondary metabolite biosynthesis.</text>
</comment>
<dbReference type="InterPro" id="IPR001128">
    <property type="entry name" value="Cyt_P450"/>
</dbReference>
<reference evidence="27 28" key="1">
    <citation type="submission" date="2019-02" db="EMBL/GenBank/DDBJ databases">
        <title>Genome sequencing of the rare red list fungi Dentipellis fragilis.</title>
        <authorList>
            <person name="Buettner E."/>
            <person name="Kellner H."/>
        </authorList>
    </citation>
    <scope>NUCLEOTIDE SEQUENCE [LARGE SCALE GENOMIC DNA]</scope>
    <source>
        <strain evidence="27 28">DSM 105465</strain>
    </source>
</reference>
<dbReference type="InterPro" id="IPR050364">
    <property type="entry name" value="Cytochrome_P450_fung"/>
</dbReference>
<dbReference type="PANTHER" id="PTHR46300:SF7">
    <property type="entry name" value="P450, PUTATIVE (EUROFUNG)-RELATED"/>
    <property type="match status" value="1"/>
</dbReference>
<dbReference type="InterPro" id="IPR016193">
    <property type="entry name" value="Cytidine_deaminase-like"/>
</dbReference>
<evidence type="ECO:0000256" key="9">
    <source>
        <dbReference type="ARBA" id="ARBA00022490"/>
    </source>
</evidence>
<evidence type="ECO:0000256" key="1">
    <source>
        <dbReference type="ARBA" id="ARBA00001947"/>
    </source>
</evidence>
<dbReference type="FunFam" id="3.40.140.10:FF:000016">
    <property type="entry name" value="Cytosine deaminase"/>
    <property type="match status" value="1"/>
</dbReference>
<evidence type="ECO:0000256" key="8">
    <source>
        <dbReference type="ARBA" id="ARBA00011738"/>
    </source>
</evidence>
<dbReference type="GO" id="GO:0019858">
    <property type="term" value="P:cytosine metabolic process"/>
    <property type="evidence" value="ECO:0007669"/>
    <property type="project" value="UniProtKB-ARBA"/>
</dbReference>
<dbReference type="InterPro" id="IPR017972">
    <property type="entry name" value="Cyt_P450_CS"/>
</dbReference>
<keyword evidence="11 24" id="KW-0479">Metal-binding</keyword>